<feature type="transmembrane region" description="Helical" evidence="7">
    <location>
        <begin position="498"/>
        <end position="518"/>
    </location>
</feature>
<evidence type="ECO:0000313" key="10">
    <source>
        <dbReference type="Proteomes" id="UP000236197"/>
    </source>
</evidence>
<feature type="transmembrane region" description="Helical" evidence="7">
    <location>
        <begin position="190"/>
        <end position="209"/>
    </location>
</feature>
<comment type="subcellular location">
    <subcellularLocation>
        <location evidence="1">Membrane</location>
        <topology evidence="1">Multi-pass membrane protein</topology>
    </subcellularLocation>
</comment>
<comment type="caution">
    <text evidence="9">The sequence shown here is derived from an EMBL/GenBank/DDBJ whole genome shotgun (WGS) entry which is preliminary data.</text>
</comment>
<evidence type="ECO:0000256" key="6">
    <source>
        <dbReference type="ARBA" id="ARBA00023136"/>
    </source>
</evidence>
<keyword evidence="3" id="KW-0813">Transport</keyword>
<dbReference type="InterPro" id="IPR006037">
    <property type="entry name" value="RCK_C"/>
</dbReference>
<dbReference type="InterPro" id="IPR036721">
    <property type="entry name" value="RCK_C_sf"/>
</dbReference>
<dbReference type="OrthoDB" id="3294398at2"/>
<dbReference type="SUPFAM" id="SSF116726">
    <property type="entry name" value="TrkA C-terminal domain-like"/>
    <property type="match status" value="1"/>
</dbReference>
<feature type="transmembrane region" description="Helical" evidence="7">
    <location>
        <begin position="6"/>
        <end position="25"/>
    </location>
</feature>
<feature type="transmembrane region" description="Helical" evidence="7">
    <location>
        <begin position="455"/>
        <end position="477"/>
    </location>
</feature>
<organism evidence="9 10">
    <name type="scientific">Enteroscipio rubneri</name>
    <dbReference type="NCBI Taxonomy" id="2070686"/>
    <lineage>
        <taxon>Bacteria</taxon>
        <taxon>Bacillati</taxon>
        <taxon>Actinomycetota</taxon>
        <taxon>Coriobacteriia</taxon>
        <taxon>Eggerthellales</taxon>
        <taxon>Eggerthellaceae</taxon>
        <taxon>Enteroscipio</taxon>
    </lineage>
</organism>
<evidence type="ECO:0000256" key="4">
    <source>
        <dbReference type="ARBA" id="ARBA00022692"/>
    </source>
</evidence>
<dbReference type="Pfam" id="PF00999">
    <property type="entry name" value="Na_H_Exchanger"/>
    <property type="match status" value="1"/>
</dbReference>
<accession>A0A2K2UCM2</accession>
<feature type="transmembrane region" description="Helical" evidence="7">
    <location>
        <begin position="216"/>
        <end position="235"/>
    </location>
</feature>
<feature type="transmembrane region" description="Helical" evidence="7">
    <location>
        <begin position="120"/>
        <end position="139"/>
    </location>
</feature>
<evidence type="ECO:0000256" key="1">
    <source>
        <dbReference type="ARBA" id="ARBA00004141"/>
    </source>
</evidence>
<dbReference type="Proteomes" id="UP000236197">
    <property type="component" value="Unassembled WGS sequence"/>
</dbReference>
<name>A0A2K2UCM2_9ACTN</name>
<dbReference type="GO" id="GO:0015297">
    <property type="term" value="F:antiporter activity"/>
    <property type="evidence" value="ECO:0007669"/>
    <property type="project" value="InterPro"/>
</dbReference>
<dbReference type="GO" id="GO:0008324">
    <property type="term" value="F:monoatomic cation transmembrane transporter activity"/>
    <property type="evidence" value="ECO:0007669"/>
    <property type="project" value="InterPro"/>
</dbReference>
<reference evidence="10" key="1">
    <citation type="submission" date="2018-01" db="EMBL/GenBank/DDBJ databases">
        <title>Rubneribacter badeniensis gen. nov., sp. nov., and Colonibacter rubneri, gen. nov., sp. nov., WGS of new members of the Eggerthellaceae.</title>
        <authorList>
            <person name="Danylec N."/>
            <person name="Stoll D.A."/>
            <person name="Doetsch A."/>
            <person name="Kulling S.E."/>
            <person name="Huch M."/>
        </authorList>
    </citation>
    <scope>NUCLEOTIDE SEQUENCE [LARGE SCALE GENOMIC DNA]</scope>
    <source>
        <strain evidence="10">ResAG-96</strain>
    </source>
</reference>
<dbReference type="EMBL" id="PPEK01000004">
    <property type="protein sequence ID" value="PNV67982.1"/>
    <property type="molecule type" value="Genomic_DNA"/>
</dbReference>
<keyword evidence="6 7" id="KW-0472">Membrane</keyword>
<gene>
    <name evidence="9" type="ORF">C2L71_05565</name>
</gene>
<dbReference type="GO" id="GO:1902600">
    <property type="term" value="P:proton transmembrane transport"/>
    <property type="evidence" value="ECO:0007669"/>
    <property type="project" value="InterPro"/>
</dbReference>
<feature type="transmembrane region" description="Helical" evidence="7">
    <location>
        <begin position="32"/>
        <end position="53"/>
    </location>
</feature>
<dbReference type="RefSeq" id="WP_103264784.1">
    <property type="nucleotide sequence ID" value="NZ_CABMLE010000004.1"/>
</dbReference>
<feature type="transmembrane region" description="Helical" evidence="7">
    <location>
        <begin position="357"/>
        <end position="377"/>
    </location>
</feature>
<protein>
    <submittedName>
        <fullName evidence="9">Sodium:proton exchanger</fullName>
    </submittedName>
</protein>
<evidence type="ECO:0000256" key="5">
    <source>
        <dbReference type="ARBA" id="ARBA00022989"/>
    </source>
</evidence>
<evidence type="ECO:0000256" key="7">
    <source>
        <dbReference type="SAM" id="Phobius"/>
    </source>
</evidence>
<dbReference type="GO" id="GO:0016020">
    <property type="term" value="C:membrane"/>
    <property type="evidence" value="ECO:0007669"/>
    <property type="project" value="UniProtKB-SubCell"/>
</dbReference>
<feature type="transmembrane region" description="Helical" evidence="7">
    <location>
        <begin position="298"/>
        <end position="319"/>
    </location>
</feature>
<dbReference type="Gene3D" id="1.20.1530.20">
    <property type="match status" value="1"/>
</dbReference>
<evidence type="ECO:0000313" key="9">
    <source>
        <dbReference type="EMBL" id="PNV67982.1"/>
    </source>
</evidence>
<dbReference type="PANTHER" id="PTHR42751:SF3">
    <property type="entry name" value="SODIUM_GLUTAMATE SYMPORTER"/>
    <property type="match status" value="1"/>
</dbReference>
<feature type="transmembrane region" description="Helical" evidence="7">
    <location>
        <begin position="273"/>
        <end position="292"/>
    </location>
</feature>
<dbReference type="Pfam" id="PF02080">
    <property type="entry name" value="TrkA_C"/>
    <property type="match status" value="1"/>
</dbReference>
<proteinExistence type="inferred from homology"/>
<evidence type="ECO:0000256" key="3">
    <source>
        <dbReference type="ARBA" id="ARBA00022448"/>
    </source>
</evidence>
<feature type="transmembrane region" description="Helical" evidence="7">
    <location>
        <begin position="421"/>
        <end position="443"/>
    </location>
</feature>
<evidence type="ECO:0000256" key="2">
    <source>
        <dbReference type="ARBA" id="ARBA00005551"/>
    </source>
</evidence>
<keyword evidence="5 7" id="KW-1133">Transmembrane helix</keyword>
<feature type="transmembrane region" description="Helical" evidence="7">
    <location>
        <begin position="524"/>
        <end position="542"/>
    </location>
</feature>
<dbReference type="PANTHER" id="PTHR42751">
    <property type="entry name" value="SODIUM/HYDROGEN EXCHANGER FAMILY/TRKA DOMAIN PROTEIN"/>
    <property type="match status" value="1"/>
</dbReference>
<feature type="transmembrane region" description="Helical" evidence="7">
    <location>
        <begin position="331"/>
        <end position="351"/>
    </location>
</feature>
<feature type="domain" description="RCK C-terminal" evidence="8">
    <location>
        <begin position="693"/>
        <end position="779"/>
    </location>
</feature>
<evidence type="ECO:0000259" key="8">
    <source>
        <dbReference type="PROSITE" id="PS51202"/>
    </source>
</evidence>
<dbReference type="PROSITE" id="PS51202">
    <property type="entry name" value="RCK_C"/>
    <property type="match status" value="1"/>
</dbReference>
<dbReference type="InterPro" id="IPR006153">
    <property type="entry name" value="Cation/H_exchanger_TM"/>
</dbReference>
<feature type="transmembrane region" description="Helical" evidence="7">
    <location>
        <begin position="241"/>
        <end position="261"/>
    </location>
</feature>
<feature type="transmembrane region" description="Helical" evidence="7">
    <location>
        <begin position="151"/>
        <end position="178"/>
    </location>
</feature>
<dbReference type="InterPro" id="IPR038770">
    <property type="entry name" value="Na+/solute_symporter_sf"/>
</dbReference>
<keyword evidence="4 7" id="KW-0812">Transmembrane</keyword>
<feature type="transmembrane region" description="Helical" evidence="7">
    <location>
        <begin position="59"/>
        <end position="78"/>
    </location>
</feature>
<comment type="similarity">
    <text evidence="2">Belongs to the monovalent cation:proton antiporter 2 (CPA2) transporter (TC 2.A.37) family.</text>
</comment>
<dbReference type="GO" id="GO:0006813">
    <property type="term" value="P:potassium ion transport"/>
    <property type="evidence" value="ECO:0007669"/>
    <property type="project" value="InterPro"/>
</dbReference>
<keyword evidence="10" id="KW-1185">Reference proteome</keyword>
<feature type="transmembrane region" description="Helical" evidence="7">
    <location>
        <begin position="90"/>
        <end position="114"/>
    </location>
</feature>
<dbReference type="Gene3D" id="3.30.70.1450">
    <property type="entry name" value="Regulator of K+ conductance, C-terminal domain"/>
    <property type="match status" value="1"/>
</dbReference>
<dbReference type="AlphaFoldDB" id="A0A2K2UCM2"/>
<sequence>MVAIPQLVVDLALLMATAAVTTIICKLVKQPVLLGYVVAGFLISPAIGWIPNVGDAEDIAAWSEIGVIFLMFGLGLEFSIVRLSTIGKGAFVVAVVVMGCMMMTGMAVGALLGWSSYTSLFLGGMMSISSTMIVSKIYDELGLKGKRFAELALGALVTEDIVAVFLLVVLSTIAVGTAESGEVARDIGQMALYLIVWFVLAVLVVPSALRRVARALSDEILITVAVALCLVMVLVADAIGFSAALGAFLAGSILAGTALAHRVEVLFKPVKDLFGAVFFVSVGMMVSPSQIAENVAPIAVIALVVLVGMPLFSGLGALLGGQSLKTAVKCGLSLSQVGEFSFIIASLGVSLGVMDGFLYPVIVSVSVVTTLTTPFYIKHSEGVYRLLVRLLPQPLLDRLEYRKPSSDDRGASGKREYAKRWALRIAMVAIAAVASAEVLSKVVKPLLRGYVSEPALGIALSVAGILVTGAFMANLFYGSRKGELRLLWLGARREQAMLVALTLVSVAVSSMALVYIVYVLEGVLSWWLILLAFLLATALARSRAVHAGFLRMESAFLGNLNQSVMDERRAELDDEEHVNWVERQLYVAQVAATGRKSGRGLIRSADYLFGIAFNLDLIAIERNGHLVGEELVPRLSKEELGRRINDPNDPLGIREGDLLTFLGTEDEVDWYLQKLLKDDMVDEDEAESVTLERYLGSGRAPRETRCFSFELGPTSEFRGKTIAMIDFKDAYGSLVVAFEHSARIVMKPSRNTLLSQGDRVWVLADCALAESLLESLGQSDEAALATSRAVAI</sequence>